<organism evidence="1 2">
    <name type="scientific">Coniophora puteana (strain RWD-64-598)</name>
    <name type="common">Brown rot fungus</name>
    <dbReference type="NCBI Taxonomy" id="741705"/>
    <lineage>
        <taxon>Eukaryota</taxon>
        <taxon>Fungi</taxon>
        <taxon>Dikarya</taxon>
        <taxon>Basidiomycota</taxon>
        <taxon>Agaricomycotina</taxon>
        <taxon>Agaricomycetes</taxon>
        <taxon>Agaricomycetidae</taxon>
        <taxon>Boletales</taxon>
        <taxon>Coniophorineae</taxon>
        <taxon>Coniophoraceae</taxon>
        <taxon>Coniophora</taxon>
    </lineage>
</organism>
<dbReference type="Pfam" id="PF18759">
    <property type="entry name" value="Plavaka"/>
    <property type="match status" value="1"/>
</dbReference>
<protein>
    <submittedName>
        <fullName evidence="1">Uncharacterized protein</fullName>
    </submittedName>
</protein>
<dbReference type="KEGG" id="cput:CONPUDRAFT_56708"/>
<dbReference type="EMBL" id="JH711579">
    <property type="protein sequence ID" value="EIW80602.1"/>
    <property type="molecule type" value="Genomic_DNA"/>
</dbReference>
<proteinExistence type="predicted"/>
<name>A0A5M3MN44_CONPW</name>
<dbReference type="GeneID" id="19207816"/>
<keyword evidence="2" id="KW-1185">Reference proteome</keyword>
<gene>
    <name evidence="1" type="ORF">CONPUDRAFT_56708</name>
</gene>
<dbReference type="Proteomes" id="UP000053558">
    <property type="component" value="Unassembled WGS sequence"/>
</dbReference>
<evidence type="ECO:0000313" key="1">
    <source>
        <dbReference type="EMBL" id="EIW80602.1"/>
    </source>
</evidence>
<dbReference type="OMA" id="AKCPCPQ"/>
<reference evidence="2" key="1">
    <citation type="journal article" date="2012" name="Science">
        <title>The Paleozoic origin of enzymatic lignin decomposition reconstructed from 31 fungal genomes.</title>
        <authorList>
            <person name="Floudas D."/>
            <person name="Binder M."/>
            <person name="Riley R."/>
            <person name="Barry K."/>
            <person name="Blanchette R.A."/>
            <person name="Henrissat B."/>
            <person name="Martinez A.T."/>
            <person name="Otillar R."/>
            <person name="Spatafora J.W."/>
            <person name="Yadav J.S."/>
            <person name="Aerts A."/>
            <person name="Benoit I."/>
            <person name="Boyd A."/>
            <person name="Carlson A."/>
            <person name="Copeland A."/>
            <person name="Coutinho P.M."/>
            <person name="de Vries R.P."/>
            <person name="Ferreira P."/>
            <person name="Findley K."/>
            <person name="Foster B."/>
            <person name="Gaskell J."/>
            <person name="Glotzer D."/>
            <person name="Gorecki P."/>
            <person name="Heitman J."/>
            <person name="Hesse C."/>
            <person name="Hori C."/>
            <person name="Igarashi K."/>
            <person name="Jurgens J.A."/>
            <person name="Kallen N."/>
            <person name="Kersten P."/>
            <person name="Kohler A."/>
            <person name="Kuees U."/>
            <person name="Kumar T.K.A."/>
            <person name="Kuo A."/>
            <person name="LaButti K."/>
            <person name="Larrondo L.F."/>
            <person name="Lindquist E."/>
            <person name="Ling A."/>
            <person name="Lombard V."/>
            <person name="Lucas S."/>
            <person name="Lundell T."/>
            <person name="Martin R."/>
            <person name="McLaughlin D.J."/>
            <person name="Morgenstern I."/>
            <person name="Morin E."/>
            <person name="Murat C."/>
            <person name="Nagy L.G."/>
            <person name="Nolan M."/>
            <person name="Ohm R.A."/>
            <person name="Patyshakuliyeva A."/>
            <person name="Rokas A."/>
            <person name="Ruiz-Duenas F.J."/>
            <person name="Sabat G."/>
            <person name="Salamov A."/>
            <person name="Samejima M."/>
            <person name="Schmutz J."/>
            <person name="Slot J.C."/>
            <person name="St John F."/>
            <person name="Stenlid J."/>
            <person name="Sun H."/>
            <person name="Sun S."/>
            <person name="Syed K."/>
            <person name="Tsang A."/>
            <person name="Wiebenga A."/>
            <person name="Young D."/>
            <person name="Pisabarro A."/>
            <person name="Eastwood D.C."/>
            <person name="Martin F."/>
            <person name="Cullen D."/>
            <person name="Grigoriev I.V."/>
            <person name="Hibbett D.S."/>
        </authorList>
    </citation>
    <scope>NUCLEOTIDE SEQUENCE [LARGE SCALE GENOMIC DNA]</scope>
    <source>
        <strain evidence="2">RWD-64-598 SS2</strain>
    </source>
</reference>
<dbReference type="AlphaFoldDB" id="A0A5M3MN44"/>
<comment type="caution">
    <text evidence="1">The sequence shown here is derived from an EMBL/GenBank/DDBJ whole genome shotgun (WGS) entry which is preliminary data.</text>
</comment>
<dbReference type="RefSeq" id="XP_007768984.1">
    <property type="nucleotide sequence ID" value="XM_007770794.1"/>
</dbReference>
<accession>A0A5M3MN44</accession>
<sequence length="444" mass="50990">MAPFTNPTQGILAAYYYGRSRAKTEADSEFLESLITHPLFEKTEAKGFRLHTQNKRLDEFLKTKDGNIFRQEHGWQVSSFEIPLPFEGRRTIGGEQNVPKLRVEGVYHRRIASIVQGALEDPISNTYNTTPFEQHWRTADGQDMRVYSEAYSSDAVLDAYHEVNAAPRPSGDNYERIVVPLMLWSDATLLANFGSASLWPIYLFLGNQSKHVRNKPSAHACHHVAYIPSLPDGWQNTYTGIFGKPPTKDVHTHLKRELVHAVWRLLLQDDDFKRAYDQGLLTKCSDDIIRRAFIRFFTYGADYPEKVLLCTIKFLAKFPCPRCLTPKFRVGEMGMRLDMLRRAKARIDSAERQDLVQRARVRIFKNGRSVNSKRVMSLLDYHSYVPVKNAFSEFLLERGVNFFALFPVDVLHEFELGVWKAIFVHLIRMALSIGGSAVQDINDR</sequence>
<dbReference type="OrthoDB" id="3208495at2759"/>
<dbReference type="InterPro" id="IPR041078">
    <property type="entry name" value="Plavaka"/>
</dbReference>
<evidence type="ECO:0000313" key="2">
    <source>
        <dbReference type="Proteomes" id="UP000053558"/>
    </source>
</evidence>